<dbReference type="AlphaFoldDB" id="A0AA39Y1N4"/>
<protein>
    <submittedName>
        <fullName evidence="2">Transcriptional regulator</fullName>
    </submittedName>
</protein>
<dbReference type="PANTHER" id="PTHR43760">
    <property type="entry name" value="ENDORIBONUCLEASE-RELATED"/>
    <property type="match status" value="1"/>
</dbReference>
<feature type="domain" description="Endoribonuclease L-PSP/chorismate mutase-like" evidence="1">
    <location>
        <begin position="32"/>
        <end position="152"/>
    </location>
</feature>
<evidence type="ECO:0000313" key="3">
    <source>
        <dbReference type="Proteomes" id="UP001174936"/>
    </source>
</evidence>
<dbReference type="Gene3D" id="3.30.1330.40">
    <property type="entry name" value="RutC-like"/>
    <property type="match status" value="1"/>
</dbReference>
<keyword evidence="3" id="KW-1185">Reference proteome</keyword>
<reference evidence="2" key="1">
    <citation type="submission" date="2023-06" db="EMBL/GenBank/DDBJ databases">
        <title>Genome-scale phylogeny and comparative genomics of the fungal order Sordariales.</title>
        <authorList>
            <consortium name="Lawrence Berkeley National Laboratory"/>
            <person name="Hensen N."/>
            <person name="Bonometti L."/>
            <person name="Westerberg I."/>
            <person name="Brannstrom I.O."/>
            <person name="Guillou S."/>
            <person name="Cros-Aarteil S."/>
            <person name="Calhoun S."/>
            <person name="Haridas S."/>
            <person name="Kuo A."/>
            <person name="Mondo S."/>
            <person name="Pangilinan J."/>
            <person name="Riley R."/>
            <person name="Labutti K."/>
            <person name="Andreopoulos B."/>
            <person name="Lipzen A."/>
            <person name="Chen C."/>
            <person name="Yanf M."/>
            <person name="Daum C."/>
            <person name="Ng V."/>
            <person name="Clum A."/>
            <person name="Steindorff A."/>
            <person name="Ohm R."/>
            <person name="Martin F."/>
            <person name="Silar P."/>
            <person name="Natvig D."/>
            <person name="Lalanne C."/>
            <person name="Gautier V."/>
            <person name="Ament-Velasquez S.L."/>
            <person name="Kruys A."/>
            <person name="Hutchinson M.I."/>
            <person name="Powell A.J."/>
            <person name="Barry K."/>
            <person name="Miller A.N."/>
            <person name="Grigoriev I.V."/>
            <person name="Debuchy R."/>
            <person name="Gladieux P."/>
            <person name="Thoren M.H."/>
            <person name="Johannesson H."/>
        </authorList>
    </citation>
    <scope>NUCLEOTIDE SEQUENCE</scope>
    <source>
        <strain evidence="2">SMH2532-1</strain>
    </source>
</reference>
<dbReference type="PANTHER" id="PTHR43760:SF1">
    <property type="entry name" value="ENDORIBONUCLEASE L-PSP_CHORISMATE MUTASE-LIKE DOMAIN-CONTAINING PROTEIN"/>
    <property type="match status" value="1"/>
</dbReference>
<dbReference type="SUPFAM" id="SSF55298">
    <property type="entry name" value="YjgF-like"/>
    <property type="match status" value="1"/>
</dbReference>
<evidence type="ECO:0000259" key="1">
    <source>
        <dbReference type="Pfam" id="PF14588"/>
    </source>
</evidence>
<dbReference type="Pfam" id="PF14588">
    <property type="entry name" value="YjgF_endoribonc"/>
    <property type="match status" value="1"/>
</dbReference>
<dbReference type="InterPro" id="IPR035959">
    <property type="entry name" value="RutC-like_sf"/>
</dbReference>
<gene>
    <name evidence="2" type="ORF">B0T16DRAFT_460415</name>
</gene>
<dbReference type="CDD" id="cd02199">
    <property type="entry name" value="YjgF_YER057c_UK114_like_1"/>
    <property type="match status" value="1"/>
</dbReference>
<sequence>MPTVEKRIQSMGLYLPQEPKIPPGIVIDFAWARVHGDRVFASGHSPQSPDGSLLGPFGRVGAEVTAEQATEAAKIATLSLLASVRRALGGSLDRVEAVLRVDGFVLVAPGFDGTTNVVNGCSRLLLELFGEDAGRHARTAMGVAATPMSCAVVIAAEFAIRPA</sequence>
<dbReference type="Proteomes" id="UP001174936">
    <property type="component" value="Unassembled WGS sequence"/>
</dbReference>
<dbReference type="EMBL" id="JAULSV010000005">
    <property type="protein sequence ID" value="KAK0644353.1"/>
    <property type="molecule type" value="Genomic_DNA"/>
</dbReference>
<organism evidence="2 3">
    <name type="scientific">Cercophora newfieldiana</name>
    <dbReference type="NCBI Taxonomy" id="92897"/>
    <lineage>
        <taxon>Eukaryota</taxon>
        <taxon>Fungi</taxon>
        <taxon>Dikarya</taxon>
        <taxon>Ascomycota</taxon>
        <taxon>Pezizomycotina</taxon>
        <taxon>Sordariomycetes</taxon>
        <taxon>Sordariomycetidae</taxon>
        <taxon>Sordariales</taxon>
        <taxon>Lasiosphaeriaceae</taxon>
        <taxon>Cercophora</taxon>
    </lineage>
</organism>
<proteinExistence type="predicted"/>
<evidence type="ECO:0000313" key="2">
    <source>
        <dbReference type="EMBL" id="KAK0644353.1"/>
    </source>
</evidence>
<dbReference type="InterPro" id="IPR013813">
    <property type="entry name" value="Endoribo_LPSP/chorism_mut-like"/>
</dbReference>
<comment type="caution">
    <text evidence="2">The sequence shown here is derived from an EMBL/GenBank/DDBJ whole genome shotgun (WGS) entry which is preliminary data.</text>
</comment>
<accession>A0AA39Y1N4</accession>
<name>A0AA39Y1N4_9PEZI</name>